<keyword evidence="3" id="KW-1185">Reference proteome</keyword>
<name>A0A8T2UP15_CERRI</name>
<dbReference type="PANTHER" id="PTHR36986:SF1">
    <property type="entry name" value="UPF0643 PROTEIN PB2B2.08"/>
    <property type="match status" value="1"/>
</dbReference>
<evidence type="ECO:0000313" key="3">
    <source>
        <dbReference type="Proteomes" id="UP000825935"/>
    </source>
</evidence>
<accession>A0A8T2UP15</accession>
<evidence type="ECO:0000313" key="2">
    <source>
        <dbReference type="EMBL" id="KAH7436340.1"/>
    </source>
</evidence>
<gene>
    <name evidence="2" type="ORF">KP509_05G015100</name>
</gene>
<organism evidence="2 3">
    <name type="scientific">Ceratopteris richardii</name>
    <name type="common">Triangle waterfern</name>
    <dbReference type="NCBI Taxonomy" id="49495"/>
    <lineage>
        <taxon>Eukaryota</taxon>
        <taxon>Viridiplantae</taxon>
        <taxon>Streptophyta</taxon>
        <taxon>Embryophyta</taxon>
        <taxon>Tracheophyta</taxon>
        <taxon>Polypodiopsida</taxon>
        <taxon>Polypodiidae</taxon>
        <taxon>Polypodiales</taxon>
        <taxon>Pteridineae</taxon>
        <taxon>Pteridaceae</taxon>
        <taxon>Parkerioideae</taxon>
        <taxon>Ceratopteris</taxon>
    </lineage>
</organism>
<dbReference type="OrthoDB" id="1903453at2759"/>
<feature type="compositionally biased region" description="Basic and acidic residues" evidence="1">
    <location>
        <begin position="50"/>
        <end position="59"/>
    </location>
</feature>
<dbReference type="Proteomes" id="UP000825935">
    <property type="component" value="Chromosome 5"/>
</dbReference>
<comment type="caution">
    <text evidence="2">The sequence shown here is derived from an EMBL/GenBank/DDBJ whole genome shotgun (WGS) entry which is preliminary data.</text>
</comment>
<reference evidence="2" key="1">
    <citation type="submission" date="2021-08" db="EMBL/GenBank/DDBJ databases">
        <title>WGS assembly of Ceratopteris richardii.</title>
        <authorList>
            <person name="Marchant D.B."/>
            <person name="Chen G."/>
            <person name="Jenkins J."/>
            <person name="Shu S."/>
            <person name="Leebens-Mack J."/>
            <person name="Grimwood J."/>
            <person name="Schmutz J."/>
            <person name="Soltis P."/>
            <person name="Soltis D."/>
            <person name="Chen Z.-H."/>
        </authorList>
    </citation>
    <scope>NUCLEOTIDE SEQUENCE</scope>
    <source>
        <strain evidence="2">Whitten #5841</strain>
        <tissue evidence="2">Leaf</tissue>
    </source>
</reference>
<evidence type="ECO:0000256" key="1">
    <source>
        <dbReference type="SAM" id="MobiDB-lite"/>
    </source>
</evidence>
<protein>
    <recommendedName>
        <fullName evidence="4">ABM domain-containing protein</fullName>
    </recommendedName>
</protein>
<dbReference type="EMBL" id="CM035410">
    <property type="protein sequence ID" value="KAH7436340.1"/>
    <property type="molecule type" value="Genomic_DNA"/>
</dbReference>
<feature type="region of interest" description="Disordered" evidence="1">
    <location>
        <begin position="36"/>
        <end position="76"/>
    </location>
</feature>
<dbReference type="AlphaFoldDB" id="A0A8T2UP15"/>
<proteinExistence type="predicted"/>
<evidence type="ECO:0008006" key="4">
    <source>
        <dbReference type="Google" id="ProtNLM"/>
    </source>
</evidence>
<sequence length="197" mass="21923">MEPTEEVIIRPLTTPLSLCFDWSHVSGALSLLSSNDNNGNGDTIAGDSTDDGKCKKGGDGEEGSMVRSKENTAQDTYKQTSTPNKFYMVVFRSKRAVNADSELLYAADAEAHDEAKRSGGLLSYWYGPINQDRECFATCIWKSREDAIRASMLPKHLRAAMLASKTYEFYDLQRYWLTFTSTGEPIFDNVTSMAAKN</sequence>
<dbReference type="PANTHER" id="PTHR36986">
    <property type="entry name" value="UPF0643 PROTEIN PB2B2.08"/>
    <property type="match status" value="1"/>
</dbReference>